<keyword evidence="2" id="KW-1185">Reference proteome</keyword>
<dbReference type="SUPFAM" id="SSF46458">
    <property type="entry name" value="Globin-like"/>
    <property type="match status" value="1"/>
</dbReference>
<protein>
    <submittedName>
        <fullName evidence="1">Hemoglobin</fullName>
    </submittedName>
</protein>
<dbReference type="InterPro" id="IPR012292">
    <property type="entry name" value="Globin/Proto"/>
</dbReference>
<proteinExistence type="predicted"/>
<dbReference type="CDD" id="cd08916">
    <property type="entry name" value="TrHb3_P"/>
    <property type="match status" value="1"/>
</dbReference>
<reference evidence="1 2" key="1">
    <citation type="submission" date="2020-03" db="EMBL/GenBank/DDBJ databases">
        <title>Genomic Encyclopedia of Type Strains, Phase IV (KMG-IV): sequencing the most valuable type-strain genomes for metagenomic binning, comparative biology and taxonomic classification.</title>
        <authorList>
            <person name="Goeker M."/>
        </authorList>
    </citation>
    <scope>NUCLEOTIDE SEQUENCE [LARGE SCALE GENOMIC DNA]</scope>
    <source>
        <strain evidence="1 2">DSM 101599</strain>
    </source>
</reference>
<dbReference type="Gene3D" id="1.10.490.10">
    <property type="entry name" value="Globins"/>
    <property type="match status" value="1"/>
</dbReference>
<sequence>MKTDIKNREDVNKLVCSFYDNIRVDELLGPIFNHMIADDEWPAHLEKLTDFWETNLFGIPKFKGSPTQKHIQTDAAFDHAINQVHFDRWLSIWSKTINSLYEGDLATRAQMAAHNIAQIQNMVIRRQKPKHKKE</sequence>
<evidence type="ECO:0000313" key="2">
    <source>
        <dbReference type="Proteomes" id="UP000745859"/>
    </source>
</evidence>
<dbReference type="InterPro" id="IPR009050">
    <property type="entry name" value="Globin-like_sf"/>
</dbReference>
<gene>
    <name evidence="1" type="ORF">FHR24_002844</name>
</gene>
<comment type="caution">
    <text evidence="1">The sequence shown here is derived from an EMBL/GenBank/DDBJ whole genome shotgun (WGS) entry which is preliminary data.</text>
</comment>
<dbReference type="RefSeq" id="WP_167190322.1">
    <property type="nucleotide sequence ID" value="NZ_JAASQL010000006.1"/>
</dbReference>
<name>A0ABX0UC13_9FLAO</name>
<dbReference type="Proteomes" id="UP000745859">
    <property type="component" value="Unassembled WGS sequence"/>
</dbReference>
<accession>A0ABX0UC13</accession>
<organism evidence="1 2">
    <name type="scientific">Wenyingzhuangia heitensis</name>
    <dbReference type="NCBI Taxonomy" id="1487859"/>
    <lineage>
        <taxon>Bacteria</taxon>
        <taxon>Pseudomonadati</taxon>
        <taxon>Bacteroidota</taxon>
        <taxon>Flavobacteriia</taxon>
        <taxon>Flavobacteriales</taxon>
        <taxon>Flavobacteriaceae</taxon>
        <taxon>Wenyingzhuangia</taxon>
    </lineage>
</organism>
<evidence type="ECO:0000313" key="1">
    <source>
        <dbReference type="EMBL" id="NIJ46357.1"/>
    </source>
</evidence>
<dbReference type="EMBL" id="JAASQL010000006">
    <property type="protein sequence ID" value="NIJ46357.1"/>
    <property type="molecule type" value="Genomic_DNA"/>
</dbReference>